<comment type="caution">
    <text evidence="5">The sequence shown here is derived from an EMBL/GenBank/DDBJ whole genome shotgun (WGS) entry which is preliminary data.</text>
</comment>
<feature type="domain" description="WHIM2" evidence="4">
    <location>
        <begin position="352"/>
        <end position="470"/>
    </location>
</feature>
<evidence type="ECO:0000313" key="5">
    <source>
        <dbReference type="EMBL" id="KAK8847356.1"/>
    </source>
</evidence>
<dbReference type="GeneID" id="92182471"/>
<dbReference type="GO" id="GO:0005634">
    <property type="term" value="C:nucleus"/>
    <property type="evidence" value="ECO:0007669"/>
    <property type="project" value="UniProtKB-SubCell"/>
</dbReference>
<feature type="compositionally biased region" description="Acidic residues" evidence="3">
    <location>
        <begin position="248"/>
        <end position="267"/>
    </location>
</feature>
<dbReference type="Proteomes" id="UP001388673">
    <property type="component" value="Unassembled WGS sequence"/>
</dbReference>
<comment type="subcellular location">
    <subcellularLocation>
        <location evidence="1">Nucleus</location>
    </subcellularLocation>
</comment>
<protein>
    <recommendedName>
        <fullName evidence="4">WHIM2 domain-containing protein</fullName>
    </recommendedName>
</protein>
<dbReference type="Pfam" id="PF15613">
    <property type="entry name" value="WSD"/>
    <property type="match status" value="1"/>
</dbReference>
<dbReference type="AlphaFoldDB" id="A0AAW0YHW0"/>
<dbReference type="PANTHER" id="PTHR32075">
    <property type="entry name" value="ISWI CHROMATIN-REMODELING COMPLEX SUBUNIT YPL216W-RELATED"/>
    <property type="match status" value="1"/>
</dbReference>
<organism evidence="5 6">
    <name type="scientific">Kwoniella newhampshirensis</name>
    <dbReference type="NCBI Taxonomy" id="1651941"/>
    <lineage>
        <taxon>Eukaryota</taxon>
        <taxon>Fungi</taxon>
        <taxon>Dikarya</taxon>
        <taxon>Basidiomycota</taxon>
        <taxon>Agaricomycotina</taxon>
        <taxon>Tremellomycetes</taxon>
        <taxon>Tremellales</taxon>
        <taxon>Cryptococcaceae</taxon>
        <taxon>Kwoniella</taxon>
    </lineage>
</organism>
<evidence type="ECO:0000259" key="4">
    <source>
        <dbReference type="Pfam" id="PF15613"/>
    </source>
</evidence>
<evidence type="ECO:0000256" key="3">
    <source>
        <dbReference type="SAM" id="MobiDB-lite"/>
    </source>
</evidence>
<reference evidence="5 6" key="1">
    <citation type="journal article" date="2024" name="bioRxiv">
        <title>Comparative genomics of Cryptococcus and Kwoniella reveals pathogenesis evolution and contrasting karyotype dynamics via intercentromeric recombination or chromosome fusion.</title>
        <authorList>
            <person name="Coelho M.A."/>
            <person name="David-Palma M."/>
            <person name="Shea T."/>
            <person name="Bowers K."/>
            <person name="McGinley-Smith S."/>
            <person name="Mohammad A.W."/>
            <person name="Gnirke A."/>
            <person name="Yurkov A.M."/>
            <person name="Nowrousian M."/>
            <person name="Sun S."/>
            <person name="Cuomo C.A."/>
            <person name="Heitman J."/>
        </authorList>
    </citation>
    <scope>NUCLEOTIDE SEQUENCE [LARGE SCALE GENOMIC DNA]</scope>
    <source>
        <strain evidence="5 6">CBS 13917</strain>
    </source>
</reference>
<gene>
    <name evidence="5" type="ORF">IAR55_005213</name>
</gene>
<dbReference type="GO" id="GO:0000781">
    <property type="term" value="C:chromosome, telomeric region"/>
    <property type="evidence" value="ECO:0007669"/>
    <property type="project" value="GOC"/>
</dbReference>
<keyword evidence="2" id="KW-0539">Nucleus</keyword>
<keyword evidence="6" id="KW-1185">Reference proteome</keyword>
<dbReference type="RefSeq" id="XP_066800874.1">
    <property type="nucleotide sequence ID" value="XM_066948306.1"/>
</dbReference>
<evidence type="ECO:0000256" key="1">
    <source>
        <dbReference type="ARBA" id="ARBA00004123"/>
    </source>
</evidence>
<dbReference type="GO" id="GO:0031509">
    <property type="term" value="P:subtelomeric heterochromatin formation"/>
    <property type="evidence" value="ECO:0007669"/>
    <property type="project" value="TreeGrafter"/>
</dbReference>
<dbReference type="PANTHER" id="PTHR32075:SF6">
    <property type="entry name" value="ISWI CHROMATIN-REMODELING COMPLEX SUBUNIT YPL216W-RELATED"/>
    <property type="match status" value="1"/>
</dbReference>
<feature type="region of interest" description="Disordered" evidence="3">
    <location>
        <begin position="418"/>
        <end position="437"/>
    </location>
</feature>
<dbReference type="EMBL" id="JBCAWK010000010">
    <property type="protein sequence ID" value="KAK8847356.1"/>
    <property type="molecule type" value="Genomic_DNA"/>
</dbReference>
<evidence type="ECO:0000256" key="2">
    <source>
        <dbReference type="ARBA" id="ARBA00023242"/>
    </source>
</evidence>
<feature type="region of interest" description="Disordered" evidence="3">
    <location>
        <begin position="111"/>
        <end position="132"/>
    </location>
</feature>
<evidence type="ECO:0000313" key="6">
    <source>
        <dbReference type="Proteomes" id="UP001388673"/>
    </source>
</evidence>
<dbReference type="KEGG" id="kne:92182471"/>
<feature type="compositionally biased region" description="Low complexity" evidence="3">
    <location>
        <begin position="117"/>
        <end position="132"/>
    </location>
</feature>
<dbReference type="InterPro" id="IPR028941">
    <property type="entry name" value="WHIM2_dom"/>
</dbReference>
<feature type="region of interest" description="Disordered" evidence="3">
    <location>
        <begin position="230"/>
        <end position="309"/>
    </location>
</feature>
<feature type="region of interest" description="Disordered" evidence="3">
    <location>
        <begin position="487"/>
        <end position="528"/>
    </location>
</feature>
<proteinExistence type="predicted"/>
<feature type="compositionally biased region" description="Basic and acidic residues" evidence="3">
    <location>
        <begin position="418"/>
        <end position="435"/>
    </location>
</feature>
<accession>A0AAW0YHW0</accession>
<sequence>MTEVHATLLNALMADLVDGREPVKPLSAWGKELDNDTDYWEGLKGATTETLTPVAGPLAESWKKKELAVRDGRRGWEAALVGCLWEKATIESFPQYLDYILHLTFEDRPAPTRPTWSTGPSSNSSASGLIPSKSEKRYPSLHHIHKLNIISFLIDLVAQTEAVREYMEESSAALTEVRKDQVEVKREWRRIQAERDALEPKEKPKEEDVDGDISMDTSAIKEERAGSPDLSIVNGVHANGTATNTERDELEDTPALEDLSDVEGDGETSEHGLNHTAASRRRAMKEKAQEREAEEALRNEKAAKEREEARVKKAEGKQIAAEKKKLADEEEVIVAKLRHLDYDFRRWMYTLRSRPLGSDRFGNKIWWMDGLGSAPLVGEGGKITWGTGRLYIQGVDAGEEELVRNAAGAVIEEEISKEAVEEKRKKEEGEGRLKSGEWGCYDSPEQLHDFMLWLRDKGVREMYLLRALKMWLPEIEGGMKRRRVSAGLDAHPEGDEPARRMRLSRKAAGDEEKDGYMNWKNRRASGKE</sequence>
<feature type="compositionally biased region" description="Basic and acidic residues" evidence="3">
    <location>
        <begin position="285"/>
        <end position="309"/>
    </location>
</feature>
<name>A0AAW0YHW0_9TREE</name>
<feature type="compositionally biased region" description="Basic and acidic residues" evidence="3">
    <location>
        <begin position="490"/>
        <end position="499"/>
    </location>
</feature>